<keyword evidence="3" id="KW-0805">Transcription regulation</keyword>
<evidence type="ECO:0000256" key="6">
    <source>
        <dbReference type="ARBA" id="ARBA00023242"/>
    </source>
</evidence>
<dbReference type="Pfam" id="PF00172">
    <property type="entry name" value="Zn_clus"/>
    <property type="match status" value="1"/>
</dbReference>
<evidence type="ECO:0000313" key="8">
    <source>
        <dbReference type="EMBL" id="KIX94902.1"/>
    </source>
</evidence>
<proteinExistence type="predicted"/>
<keyword evidence="5" id="KW-0804">Transcription</keyword>
<evidence type="ECO:0000256" key="3">
    <source>
        <dbReference type="ARBA" id="ARBA00023015"/>
    </source>
</evidence>
<evidence type="ECO:0000313" key="9">
    <source>
        <dbReference type="Proteomes" id="UP000053411"/>
    </source>
</evidence>
<dbReference type="PANTHER" id="PTHR36206">
    <property type="entry name" value="ASPERCRYPTIN BIOSYNTHESIS CLUSTER-SPECIFIC TRANSCRIPTION REGULATOR ATNN-RELATED"/>
    <property type="match status" value="1"/>
</dbReference>
<dbReference type="EMBL" id="KN848084">
    <property type="protein sequence ID" value="KIX94902.1"/>
    <property type="molecule type" value="Genomic_DNA"/>
</dbReference>
<keyword evidence="6" id="KW-0539">Nucleus</keyword>
<dbReference type="Gene3D" id="4.10.240.10">
    <property type="entry name" value="Zn(2)-C6 fungal-type DNA-binding domain"/>
    <property type="match status" value="1"/>
</dbReference>
<keyword evidence="2" id="KW-0862">Zinc</keyword>
<dbReference type="GO" id="GO:0008270">
    <property type="term" value="F:zinc ion binding"/>
    <property type="evidence" value="ECO:0007669"/>
    <property type="project" value="InterPro"/>
</dbReference>
<dbReference type="InterPro" id="IPR052360">
    <property type="entry name" value="Transcr_Regulatory_Proteins"/>
</dbReference>
<evidence type="ECO:0000256" key="5">
    <source>
        <dbReference type="ARBA" id="ARBA00023163"/>
    </source>
</evidence>
<dbReference type="PANTHER" id="PTHR36206:SF13">
    <property type="entry name" value="TRANSCRIPTIONAL REGULATORY PROTEIN MOC3"/>
    <property type="match status" value="1"/>
</dbReference>
<keyword evidence="4" id="KW-0238">DNA-binding</keyword>
<name>A0A0D2JNM0_9EURO</name>
<evidence type="ECO:0000256" key="4">
    <source>
        <dbReference type="ARBA" id="ARBA00023125"/>
    </source>
</evidence>
<accession>A0A0D2JNM0</accession>
<evidence type="ECO:0000256" key="1">
    <source>
        <dbReference type="ARBA" id="ARBA00022723"/>
    </source>
</evidence>
<keyword evidence="9" id="KW-1185">Reference proteome</keyword>
<dbReference type="OrthoDB" id="2593732at2759"/>
<dbReference type="CDD" id="cd00067">
    <property type="entry name" value="GAL4"/>
    <property type="match status" value="1"/>
</dbReference>
<evidence type="ECO:0000259" key="7">
    <source>
        <dbReference type="PROSITE" id="PS50048"/>
    </source>
</evidence>
<dbReference type="SMART" id="SM00066">
    <property type="entry name" value="GAL4"/>
    <property type="match status" value="1"/>
</dbReference>
<dbReference type="RefSeq" id="XP_016629025.1">
    <property type="nucleotide sequence ID" value="XM_016779706.1"/>
</dbReference>
<dbReference type="SUPFAM" id="SSF57701">
    <property type="entry name" value="Zn2/Cys6 DNA-binding domain"/>
    <property type="match status" value="1"/>
</dbReference>
<dbReference type="GO" id="GO:0000981">
    <property type="term" value="F:DNA-binding transcription factor activity, RNA polymerase II-specific"/>
    <property type="evidence" value="ECO:0007669"/>
    <property type="project" value="InterPro"/>
</dbReference>
<dbReference type="GO" id="GO:0003677">
    <property type="term" value="F:DNA binding"/>
    <property type="evidence" value="ECO:0007669"/>
    <property type="project" value="UniProtKB-KW"/>
</dbReference>
<dbReference type="AlphaFoldDB" id="A0A0D2JNM0"/>
<dbReference type="Proteomes" id="UP000053411">
    <property type="component" value="Unassembled WGS sequence"/>
</dbReference>
<protein>
    <recommendedName>
        <fullName evidence="7">Zn(2)-C6 fungal-type domain-containing protein</fullName>
    </recommendedName>
</protein>
<dbReference type="VEuPathDB" id="FungiDB:Z520_09212"/>
<dbReference type="InterPro" id="IPR036864">
    <property type="entry name" value="Zn2-C6_fun-type_DNA-bd_sf"/>
</dbReference>
<dbReference type="GeneID" id="27714958"/>
<feature type="domain" description="Zn(2)-C6 fungal-type" evidence="7">
    <location>
        <begin position="26"/>
        <end position="54"/>
    </location>
</feature>
<dbReference type="PROSITE" id="PS50048">
    <property type="entry name" value="ZN2_CY6_FUNGAL_2"/>
    <property type="match status" value="1"/>
</dbReference>
<evidence type="ECO:0000256" key="2">
    <source>
        <dbReference type="ARBA" id="ARBA00022833"/>
    </source>
</evidence>
<dbReference type="PROSITE" id="PS00463">
    <property type="entry name" value="ZN2_CY6_FUNGAL_1"/>
    <property type="match status" value="1"/>
</dbReference>
<reference evidence="8 9" key="1">
    <citation type="submission" date="2015-01" db="EMBL/GenBank/DDBJ databases">
        <title>The Genome Sequence of Fonsecaea multimorphosa CBS 102226.</title>
        <authorList>
            <consortium name="The Broad Institute Genomics Platform"/>
            <person name="Cuomo C."/>
            <person name="de Hoog S."/>
            <person name="Gorbushina A."/>
            <person name="Stielow B."/>
            <person name="Teixiera M."/>
            <person name="Abouelleil A."/>
            <person name="Chapman S.B."/>
            <person name="Priest M."/>
            <person name="Young S.K."/>
            <person name="Wortman J."/>
            <person name="Nusbaum C."/>
            <person name="Birren B."/>
        </authorList>
    </citation>
    <scope>NUCLEOTIDE SEQUENCE [LARGE SCALE GENOMIC DNA]</scope>
    <source>
        <strain evidence="8 9">CBS 102226</strain>
    </source>
</reference>
<sequence>MVEFPDPPAQSETKNGPKGLRRRARACITCRIRRVKCDYATPSCNRCLSTGRKCDGYPALPGKRQDPPPAALLVVINSPGLVSSQCDREAVTAFKFFVQFCAPGMLNYGSYYFWNEQVLQACHVDESIKHLTIAASRLGKYRMFQQQQQPCRQAPSDQDTVFLWHYGKALKLLSRSKNPDPGFLLMACLLLVLCDEFQENPFAAIQHVIAGRKILAAYRLTGLSPSTQRSTGSNAAAIVELDQIFSRLELHTSELYTMSRPQSRSWWPSFCKGESAVVTTDNFPLYYPSLDPRQLWTLIEDAARALQEIGFECMALQLDGPPPQTRFQIVPDLTAKLNTWLDKLAAFESSMHAYLTSAMLTDLHLLTTYHLCLHVLSRCAPFRQGGEAAFDAYPGTLEHVVVSCSLLMRRRRARLMPMLFLVATRYRNASFRRRAIDMLRQCGLDGQVLAKIALRVVRLEESGLVAPIVSSDVPPANRIRLVDVGFDSAGTGSYLLRFTRHPYRTSSGGHDGNEDKSSVPFEHTALSTQACFWPVPSPPQTSSHATGLLDTVLRFDFMAFWNEEDPAFTLPAGFDLG</sequence>
<gene>
    <name evidence="8" type="ORF">Z520_09212</name>
</gene>
<organism evidence="8 9">
    <name type="scientific">Fonsecaea multimorphosa CBS 102226</name>
    <dbReference type="NCBI Taxonomy" id="1442371"/>
    <lineage>
        <taxon>Eukaryota</taxon>
        <taxon>Fungi</taxon>
        <taxon>Dikarya</taxon>
        <taxon>Ascomycota</taxon>
        <taxon>Pezizomycotina</taxon>
        <taxon>Eurotiomycetes</taxon>
        <taxon>Chaetothyriomycetidae</taxon>
        <taxon>Chaetothyriales</taxon>
        <taxon>Herpotrichiellaceae</taxon>
        <taxon>Fonsecaea</taxon>
    </lineage>
</organism>
<dbReference type="InterPro" id="IPR001138">
    <property type="entry name" value="Zn2Cys6_DnaBD"/>
</dbReference>
<keyword evidence="1" id="KW-0479">Metal-binding</keyword>